<gene>
    <name evidence="1" type="ORF">HPB50_022363</name>
</gene>
<sequence length="67" mass="7546">MESAPVKDAENVASKTTQWMKPNDVLKLRRAAKRRLQPRALQPVSVNAINSTTSLPVKRECSLNPFR</sequence>
<evidence type="ECO:0000313" key="1">
    <source>
        <dbReference type="EMBL" id="KAH6928986.1"/>
    </source>
</evidence>
<protein>
    <submittedName>
        <fullName evidence="1">Uncharacterized protein</fullName>
    </submittedName>
</protein>
<reference evidence="1" key="1">
    <citation type="submission" date="2020-05" db="EMBL/GenBank/DDBJ databases">
        <title>Large-scale comparative analyses of tick genomes elucidate their genetic diversity and vector capacities.</title>
        <authorList>
            <person name="Jia N."/>
            <person name="Wang J."/>
            <person name="Shi W."/>
            <person name="Du L."/>
            <person name="Sun Y."/>
            <person name="Zhan W."/>
            <person name="Jiang J."/>
            <person name="Wang Q."/>
            <person name="Zhang B."/>
            <person name="Ji P."/>
            <person name="Sakyi L.B."/>
            <person name="Cui X."/>
            <person name="Yuan T."/>
            <person name="Jiang B."/>
            <person name="Yang W."/>
            <person name="Lam T.T.-Y."/>
            <person name="Chang Q."/>
            <person name="Ding S."/>
            <person name="Wang X."/>
            <person name="Zhu J."/>
            <person name="Ruan X."/>
            <person name="Zhao L."/>
            <person name="Wei J."/>
            <person name="Que T."/>
            <person name="Du C."/>
            <person name="Cheng J."/>
            <person name="Dai P."/>
            <person name="Han X."/>
            <person name="Huang E."/>
            <person name="Gao Y."/>
            <person name="Liu J."/>
            <person name="Shao H."/>
            <person name="Ye R."/>
            <person name="Li L."/>
            <person name="Wei W."/>
            <person name="Wang X."/>
            <person name="Wang C."/>
            <person name="Yang T."/>
            <person name="Huo Q."/>
            <person name="Li W."/>
            <person name="Guo W."/>
            <person name="Chen H."/>
            <person name="Zhou L."/>
            <person name="Ni X."/>
            <person name="Tian J."/>
            <person name="Zhou Y."/>
            <person name="Sheng Y."/>
            <person name="Liu T."/>
            <person name="Pan Y."/>
            <person name="Xia L."/>
            <person name="Li J."/>
            <person name="Zhao F."/>
            <person name="Cao W."/>
        </authorList>
    </citation>
    <scope>NUCLEOTIDE SEQUENCE</scope>
    <source>
        <strain evidence="1">Hyas-2018</strain>
    </source>
</reference>
<evidence type="ECO:0000313" key="2">
    <source>
        <dbReference type="Proteomes" id="UP000821845"/>
    </source>
</evidence>
<organism evidence="1 2">
    <name type="scientific">Hyalomma asiaticum</name>
    <name type="common">Tick</name>
    <dbReference type="NCBI Taxonomy" id="266040"/>
    <lineage>
        <taxon>Eukaryota</taxon>
        <taxon>Metazoa</taxon>
        <taxon>Ecdysozoa</taxon>
        <taxon>Arthropoda</taxon>
        <taxon>Chelicerata</taxon>
        <taxon>Arachnida</taxon>
        <taxon>Acari</taxon>
        <taxon>Parasitiformes</taxon>
        <taxon>Ixodida</taxon>
        <taxon>Ixodoidea</taxon>
        <taxon>Ixodidae</taxon>
        <taxon>Hyalomminae</taxon>
        <taxon>Hyalomma</taxon>
    </lineage>
</organism>
<accession>A0ACB7S4X3</accession>
<dbReference type="Proteomes" id="UP000821845">
    <property type="component" value="Chromosome 6"/>
</dbReference>
<dbReference type="EMBL" id="CM023486">
    <property type="protein sequence ID" value="KAH6928986.1"/>
    <property type="molecule type" value="Genomic_DNA"/>
</dbReference>
<name>A0ACB7S4X3_HYAAI</name>
<keyword evidence="2" id="KW-1185">Reference proteome</keyword>
<comment type="caution">
    <text evidence="1">The sequence shown here is derived from an EMBL/GenBank/DDBJ whole genome shotgun (WGS) entry which is preliminary data.</text>
</comment>
<proteinExistence type="predicted"/>